<accession>A0A926D7Z4</accession>
<evidence type="ECO:0000313" key="1">
    <source>
        <dbReference type="EMBL" id="MBC8534085.1"/>
    </source>
</evidence>
<dbReference type="AlphaFoldDB" id="A0A926D7Z4"/>
<dbReference type="Proteomes" id="UP000651482">
    <property type="component" value="Unassembled WGS sequence"/>
</dbReference>
<gene>
    <name evidence="1" type="ORF">IAG03_08740</name>
</gene>
<evidence type="ECO:0000313" key="2">
    <source>
        <dbReference type="Proteomes" id="UP000651482"/>
    </source>
</evidence>
<comment type="caution">
    <text evidence="1">The sequence shown here is derived from an EMBL/GenBank/DDBJ whole genome shotgun (WGS) entry which is preliminary data.</text>
</comment>
<keyword evidence="2" id="KW-1185">Reference proteome</keyword>
<name>A0A926D7Z4_9FIRM</name>
<proteinExistence type="predicted"/>
<dbReference type="RefSeq" id="WP_249319741.1">
    <property type="nucleotide sequence ID" value="NZ_JACRSN010000012.1"/>
</dbReference>
<reference evidence="1" key="1">
    <citation type="submission" date="2020-08" db="EMBL/GenBank/DDBJ databases">
        <title>Genome public.</title>
        <authorList>
            <person name="Liu C."/>
            <person name="Sun Q."/>
        </authorList>
    </citation>
    <scope>NUCLEOTIDE SEQUENCE</scope>
    <source>
        <strain evidence="1">NSJ-40</strain>
    </source>
</reference>
<protein>
    <submittedName>
        <fullName evidence="1">Uncharacterized protein</fullName>
    </submittedName>
</protein>
<sequence length="155" mass="18352">MLPFLSKIQEQGHDIEFAYARTATPESYSEERHFIIALLKNRADSSYCLKYYICKWRESSTRAEDQFLLNEPQRASLLAERANKVYSSNDVQRIEGFDGYMCYFYQKNQVVYSWWGACPDRWVEMENIVKELINEIPYPTPLHKVDFVAVRQGKE</sequence>
<organism evidence="1 2">
    <name type="scientific">Yeguia hominis</name>
    <dbReference type="NCBI Taxonomy" id="2763662"/>
    <lineage>
        <taxon>Bacteria</taxon>
        <taxon>Bacillati</taxon>
        <taxon>Bacillota</taxon>
        <taxon>Clostridia</taxon>
        <taxon>Eubacteriales</taxon>
        <taxon>Yeguiaceae</taxon>
        <taxon>Yeguia</taxon>
    </lineage>
</organism>
<dbReference type="EMBL" id="JACRSN010000012">
    <property type="protein sequence ID" value="MBC8534085.1"/>
    <property type="molecule type" value="Genomic_DNA"/>
</dbReference>